<accession>A0AA40AK15</accession>
<dbReference type="Proteomes" id="UP001172101">
    <property type="component" value="Unassembled WGS sequence"/>
</dbReference>
<organism evidence="2 3">
    <name type="scientific">Lasiosphaeria miniovina</name>
    <dbReference type="NCBI Taxonomy" id="1954250"/>
    <lineage>
        <taxon>Eukaryota</taxon>
        <taxon>Fungi</taxon>
        <taxon>Dikarya</taxon>
        <taxon>Ascomycota</taxon>
        <taxon>Pezizomycotina</taxon>
        <taxon>Sordariomycetes</taxon>
        <taxon>Sordariomycetidae</taxon>
        <taxon>Sordariales</taxon>
        <taxon>Lasiosphaeriaceae</taxon>
        <taxon>Lasiosphaeria</taxon>
    </lineage>
</organism>
<sequence length="219" mass="22585">MAKFDLLLLSFLSLGASALTTGLLGPRVCGQTVGPSSILSISKENRDEPAKAYDPYVALNQLVDGAGNKVGVAAILRFTPPAPGSGSSASSPPAACEFTLSFPASRFGDVQLGRADWQKPPEIAISKITNLGAPGAPLPSYNQLNVVPGPWATATVSRGLHAVAGAEPCDTAADYLLEIPDWIAVNMGVSWPNDVLPAAGDAGGADVDEFLGVYLRHVC</sequence>
<feature type="chain" id="PRO_5041341748" evidence="1">
    <location>
        <begin position="19"/>
        <end position="219"/>
    </location>
</feature>
<dbReference type="RefSeq" id="XP_060296094.1">
    <property type="nucleotide sequence ID" value="XM_060446595.1"/>
</dbReference>
<comment type="caution">
    <text evidence="2">The sequence shown here is derived from an EMBL/GenBank/DDBJ whole genome shotgun (WGS) entry which is preliminary data.</text>
</comment>
<dbReference type="EMBL" id="JAUIRO010000004">
    <property type="protein sequence ID" value="KAK0717301.1"/>
    <property type="molecule type" value="Genomic_DNA"/>
</dbReference>
<dbReference type="GeneID" id="85329865"/>
<keyword evidence="1" id="KW-0732">Signal</keyword>
<evidence type="ECO:0000313" key="2">
    <source>
        <dbReference type="EMBL" id="KAK0717301.1"/>
    </source>
</evidence>
<reference evidence="2" key="1">
    <citation type="submission" date="2023-06" db="EMBL/GenBank/DDBJ databases">
        <title>Genome-scale phylogeny and comparative genomics of the fungal order Sordariales.</title>
        <authorList>
            <consortium name="Lawrence Berkeley National Laboratory"/>
            <person name="Hensen N."/>
            <person name="Bonometti L."/>
            <person name="Westerberg I."/>
            <person name="Brannstrom I.O."/>
            <person name="Guillou S."/>
            <person name="Cros-Aarteil S."/>
            <person name="Calhoun S."/>
            <person name="Haridas S."/>
            <person name="Kuo A."/>
            <person name="Mondo S."/>
            <person name="Pangilinan J."/>
            <person name="Riley R."/>
            <person name="LaButti K."/>
            <person name="Andreopoulos B."/>
            <person name="Lipzen A."/>
            <person name="Chen C."/>
            <person name="Yanf M."/>
            <person name="Daum C."/>
            <person name="Ng V."/>
            <person name="Clum A."/>
            <person name="Steindorff A."/>
            <person name="Ohm R."/>
            <person name="Martin F."/>
            <person name="Silar P."/>
            <person name="Natvig D."/>
            <person name="Lalanne C."/>
            <person name="Gautier V."/>
            <person name="Ament-velasquez S.L."/>
            <person name="Kruys A."/>
            <person name="Hutchinson M.I."/>
            <person name="Powell A.J."/>
            <person name="Barry K."/>
            <person name="Miller A.N."/>
            <person name="Grigoriev I.V."/>
            <person name="Debuchy R."/>
            <person name="Gladieux P."/>
            <person name="Thoren M.H."/>
            <person name="Johannesson H."/>
        </authorList>
    </citation>
    <scope>NUCLEOTIDE SEQUENCE</scope>
    <source>
        <strain evidence="2">SMH2392-1A</strain>
    </source>
</reference>
<gene>
    <name evidence="2" type="ORF">B0T26DRAFT_775469</name>
</gene>
<protein>
    <submittedName>
        <fullName evidence="2">Uncharacterized protein</fullName>
    </submittedName>
</protein>
<evidence type="ECO:0000313" key="3">
    <source>
        <dbReference type="Proteomes" id="UP001172101"/>
    </source>
</evidence>
<feature type="signal peptide" evidence="1">
    <location>
        <begin position="1"/>
        <end position="18"/>
    </location>
</feature>
<dbReference type="AlphaFoldDB" id="A0AA40AK15"/>
<proteinExistence type="predicted"/>
<name>A0AA40AK15_9PEZI</name>
<keyword evidence="3" id="KW-1185">Reference proteome</keyword>
<evidence type="ECO:0000256" key="1">
    <source>
        <dbReference type="SAM" id="SignalP"/>
    </source>
</evidence>